<evidence type="ECO:0000259" key="4">
    <source>
        <dbReference type="Pfam" id="PF01425"/>
    </source>
</evidence>
<dbReference type="RefSeq" id="WP_308481463.1">
    <property type="nucleotide sequence ID" value="NZ_OY726397.1"/>
</dbReference>
<dbReference type="InterPro" id="IPR023631">
    <property type="entry name" value="Amidase_dom"/>
</dbReference>
<organism evidence="5 6">
    <name type="scientific">[Mycobacterium] burgundiense</name>
    <dbReference type="NCBI Taxonomy" id="3064286"/>
    <lineage>
        <taxon>Bacteria</taxon>
        <taxon>Bacillati</taxon>
        <taxon>Actinomycetota</taxon>
        <taxon>Actinomycetes</taxon>
        <taxon>Mycobacteriales</taxon>
        <taxon>Mycobacteriaceae</taxon>
        <taxon>Mycolicibacterium</taxon>
    </lineage>
</organism>
<evidence type="ECO:0000256" key="3">
    <source>
        <dbReference type="ARBA" id="ARBA00012922"/>
    </source>
</evidence>
<dbReference type="PANTHER" id="PTHR11895">
    <property type="entry name" value="TRANSAMIDASE"/>
    <property type="match status" value="1"/>
</dbReference>
<accession>A0ABM9LGC5</accession>
<proteinExistence type="inferred from homology"/>
<dbReference type="Gene3D" id="3.90.1300.10">
    <property type="entry name" value="Amidase signature (AS) domain"/>
    <property type="match status" value="1"/>
</dbReference>
<keyword evidence="6" id="KW-1185">Reference proteome</keyword>
<dbReference type="NCBIfam" id="NF009119">
    <property type="entry name" value="PRK12470.1"/>
    <property type="match status" value="1"/>
</dbReference>
<dbReference type="PROSITE" id="PS00571">
    <property type="entry name" value="AMIDASES"/>
    <property type="match status" value="1"/>
</dbReference>
<evidence type="ECO:0000256" key="2">
    <source>
        <dbReference type="ARBA" id="ARBA00009199"/>
    </source>
</evidence>
<evidence type="ECO:0000313" key="5">
    <source>
        <dbReference type="EMBL" id="CAJ1498601.1"/>
    </source>
</evidence>
<comment type="catalytic activity">
    <reaction evidence="1">
        <text>a monocarboxylic acid amide + H2O = a monocarboxylate + NH4(+)</text>
        <dbReference type="Rhea" id="RHEA:12020"/>
        <dbReference type="ChEBI" id="CHEBI:15377"/>
        <dbReference type="ChEBI" id="CHEBI:28938"/>
        <dbReference type="ChEBI" id="CHEBI:35757"/>
        <dbReference type="ChEBI" id="CHEBI:83628"/>
        <dbReference type="EC" id="3.5.1.4"/>
    </reaction>
</comment>
<dbReference type="Proteomes" id="UP001190465">
    <property type="component" value="Chromosome"/>
</dbReference>
<evidence type="ECO:0000256" key="1">
    <source>
        <dbReference type="ARBA" id="ARBA00001311"/>
    </source>
</evidence>
<reference evidence="5 6" key="1">
    <citation type="submission" date="2023-08" db="EMBL/GenBank/DDBJ databases">
        <authorList>
            <person name="Folkvardsen B D."/>
            <person name="Norman A."/>
        </authorList>
    </citation>
    <scope>NUCLEOTIDE SEQUENCE [LARGE SCALE GENOMIC DNA]</scope>
    <source>
        <strain evidence="5 6">Mu0053</strain>
    </source>
</reference>
<keyword evidence="5" id="KW-0378">Hydrolase</keyword>
<comment type="similarity">
    <text evidence="2">Belongs to the amidase family.</text>
</comment>
<dbReference type="GO" id="GO:0004040">
    <property type="term" value="F:amidase activity"/>
    <property type="evidence" value="ECO:0007669"/>
    <property type="project" value="UniProtKB-EC"/>
</dbReference>
<gene>
    <name evidence="5" type="ORF">MU0053_001199</name>
</gene>
<dbReference type="SUPFAM" id="SSF75304">
    <property type="entry name" value="Amidase signature (AS) enzymes"/>
    <property type="match status" value="1"/>
</dbReference>
<feature type="domain" description="Amidase" evidence="4">
    <location>
        <begin position="28"/>
        <end position="445"/>
    </location>
</feature>
<name>A0ABM9LGC5_9MYCO</name>
<dbReference type="EMBL" id="OY726397">
    <property type="protein sequence ID" value="CAJ1498601.1"/>
    <property type="molecule type" value="Genomic_DNA"/>
</dbReference>
<evidence type="ECO:0000313" key="6">
    <source>
        <dbReference type="Proteomes" id="UP001190465"/>
    </source>
</evidence>
<dbReference type="Pfam" id="PF01425">
    <property type="entry name" value="Amidase"/>
    <property type="match status" value="1"/>
</dbReference>
<dbReference type="InterPro" id="IPR036928">
    <property type="entry name" value="AS_sf"/>
</dbReference>
<protein>
    <recommendedName>
        <fullName evidence="3">amidase</fullName>
        <ecNumber evidence="3">3.5.1.4</ecNumber>
    </recommendedName>
</protein>
<dbReference type="PANTHER" id="PTHR11895:SF7">
    <property type="entry name" value="GLUTAMYL-TRNA(GLN) AMIDOTRANSFERASE SUBUNIT A, MITOCHONDRIAL"/>
    <property type="match status" value="1"/>
</dbReference>
<sequence length="465" mass="49380">MDSIELAFAGAAEQARMLASGEVSAPALTELYLERIARLDPELRSYRVVFADEARAQAAAAQERLDAGERLPLLGVPIAIKDDVDVAGATTTYGSSAHGPAPTKDAEVVRLLREAGAVILGKTAVPELMIWPFTETVSFGATHNPWDLSYTPGGSSGGSAAAVAAGLAPMALGSDGAGSIRIPATWCGLFGIKPQRDRVPLYPHDDAWCGMVSNGPLAHTVEDAALFLDVTCDKSMPGPEGGFVGAASRPPNRLRIALTTKVPPLVTARVNAEHAAAVHQAGQLLRELGHDVVTRDIDYPRMAVYGQVLPRYLRGIYDDVRVLPHQERLDSRTRGMARIGRMFSDARIAKIRAAEADLAARMQAIFDDVDVVITPGTATGPSRVGAYRRLGAVSTLALVVARVPFQAAFNATGQPAAVVPWGLDRTGLPLSIQLVGRPFDEATLLSLAAEIEADRPWAQRRPALS</sequence>
<dbReference type="EC" id="3.5.1.4" evidence="3"/>
<dbReference type="InterPro" id="IPR020556">
    <property type="entry name" value="Amidase_CS"/>
</dbReference>
<dbReference type="InterPro" id="IPR000120">
    <property type="entry name" value="Amidase"/>
</dbReference>